<dbReference type="Proteomes" id="UP001054945">
    <property type="component" value="Unassembled WGS sequence"/>
</dbReference>
<sequence length="72" mass="7712">MELGAAVSAPLTDFAAGAQCNKSLWGTMLNVLRACRSCGEVTGRRFSPLSVSCTHSKCSTTEGHESTFKWTK</sequence>
<name>A0AAV4RUC3_CAEEX</name>
<gene>
    <name evidence="1" type="ORF">CEXT_295021</name>
</gene>
<dbReference type="EMBL" id="BPLR01008329">
    <property type="protein sequence ID" value="GIY23900.1"/>
    <property type="molecule type" value="Genomic_DNA"/>
</dbReference>
<keyword evidence="2" id="KW-1185">Reference proteome</keyword>
<comment type="caution">
    <text evidence="1">The sequence shown here is derived from an EMBL/GenBank/DDBJ whole genome shotgun (WGS) entry which is preliminary data.</text>
</comment>
<proteinExistence type="predicted"/>
<protein>
    <submittedName>
        <fullName evidence="1">Uncharacterized protein</fullName>
    </submittedName>
</protein>
<organism evidence="1 2">
    <name type="scientific">Caerostris extrusa</name>
    <name type="common">Bark spider</name>
    <name type="synonym">Caerostris bankana</name>
    <dbReference type="NCBI Taxonomy" id="172846"/>
    <lineage>
        <taxon>Eukaryota</taxon>
        <taxon>Metazoa</taxon>
        <taxon>Ecdysozoa</taxon>
        <taxon>Arthropoda</taxon>
        <taxon>Chelicerata</taxon>
        <taxon>Arachnida</taxon>
        <taxon>Araneae</taxon>
        <taxon>Araneomorphae</taxon>
        <taxon>Entelegynae</taxon>
        <taxon>Araneoidea</taxon>
        <taxon>Araneidae</taxon>
        <taxon>Caerostris</taxon>
    </lineage>
</organism>
<evidence type="ECO:0000313" key="2">
    <source>
        <dbReference type="Proteomes" id="UP001054945"/>
    </source>
</evidence>
<reference evidence="1 2" key="1">
    <citation type="submission" date="2021-06" db="EMBL/GenBank/DDBJ databases">
        <title>Caerostris extrusa draft genome.</title>
        <authorList>
            <person name="Kono N."/>
            <person name="Arakawa K."/>
        </authorList>
    </citation>
    <scope>NUCLEOTIDE SEQUENCE [LARGE SCALE GENOMIC DNA]</scope>
</reference>
<accession>A0AAV4RUC3</accession>
<dbReference type="AlphaFoldDB" id="A0AAV4RUC3"/>
<evidence type="ECO:0000313" key="1">
    <source>
        <dbReference type="EMBL" id="GIY23900.1"/>
    </source>
</evidence>